<dbReference type="GO" id="GO:0005634">
    <property type="term" value="C:nucleus"/>
    <property type="evidence" value="ECO:0007669"/>
    <property type="project" value="TreeGrafter"/>
</dbReference>
<evidence type="ECO:0000313" key="4">
    <source>
        <dbReference type="Proteomes" id="UP001314229"/>
    </source>
</evidence>
<feature type="region of interest" description="Disordered" evidence="1">
    <location>
        <begin position="130"/>
        <end position="162"/>
    </location>
</feature>
<organism evidence="3 4">
    <name type="scientific">Scomber scombrus</name>
    <name type="common">Atlantic mackerel</name>
    <name type="synonym">Scomber vernalis</name>
    <dbReference type="NCBI Taxonomy" id="13677"/>
    <lineage>
        <taxon>Eukaryota</taxon>
        <taxon>Metazoa</taxon>
        <taxon>Chordata</taxon>
        <taxon>Craniata</taxon>
        <taxon>Vertebrata</taxon>
        <taxon>Euteleostomi</taxon>
        <taxon>Actinopterygii</taxon>
        <taxon>Neopterygii</taxon>
        <taxon>Teleostei</taxon>
        <taxon>Neoteleostei</taxon>
        <taxon>Acanthomorphata</taxon>
        <taxon>Pelagiaria</taxon>
        <taxon>Scombriformes</taxon>
        <taxon>Scombridae</taxon>
        <taxon>Scomber</taxon>
    </lineage>
</organism>
<dbReference type="GO" id="GO:0043565">
    <property type="term" value="F:sequence-specific DNA binding"/>
    <property type="evidence" value="ECO:0007669"/>
    <property type="project" value="TreeGrafter"/>
</dbReference>
<dbReference type="GO" id="GO:0005789">
    <property type="term" value="C:endoplasmic reticulum membrane"/>
    <property type="evidence" value="ECO:0007669"/>
    <property type="project" value="TreeGrafter"/>
</dbReference>
<evidence type="ECO:0000256" key="1">
    <source>
        <dbReference type="SAM" id="MobiDB-lite"/>
    </source>
</evidence>
<feature type="non-terminal residue" evidence="3">
    <location>
        <position position="162"/>
    </location>
</feature>
<dbReference type="PANTHER" id="PTHR13029">
    <property type="match status" value="1"/>
</dbReference>
<dbReference type="GO" id="GO:0016540">
    <property type="term" value="P:protein autoprocessing"/>
    <property type="evidence" value="ECO:0007669"/>
    <property type="project" value="TreeGrafter"/>
</dbReference>
<dbReference type="EMBL" id="CAWUFR010001262">
    <property type="protein sequence ID" value="CAK6983304.1"/>
    <property type="molecule type" value="Genomic_DNA"/>
</dbReference>
<evidence type="ECO:0000313" key="3">
    <source>
        <dbReference type="EMBL" id="CAK6983305.1"/>
    </source>
</evidence>
<dbReference type="PANTHER" id="PTHR13029:SF17">
    <property type="entry name" value="MYELIN REGULATORY FACTOR-LIKE PROTEIN"/>
    <property type="match status" value="1"/>
</dbReference>
<keyword evidence="4" id="KW-1185">Reference proteome</keyword>
<keyword evidence="2" id="KW-0472">Membrane</keyword>
<feature type="region of interest" description="Disordered" evidence="1">
    <location>
        <begin position="1"/>
        <end position="25"/>
    </location>
</feature>
<sequence>TLPRKPSGVSTTKNPDTCKTGKVQKEGKSRKYNHCLQHKVFQASVFTLLATMGFCVITITALYLLTLGENDFETTGNGNDSMVSLPTTAWSSTVPSTSPPGPWPPDVDFCDLLYCSEVYCCPPPAGGRTNPNLTSTESAGAEESYLRDNRGKKLKKLKRTTD</sequence>
<dbReference type="AlphaFoldDB" id="A0AAV1QIW9"/>
<name>A0AAV1QIW9_SCOSC</name>
<gene>
    <name evidence="3" type="ORF">FSCOSCO3_A030424</name>
</gene>
<feature type="transmembrane region" description="Helical" evidence="2">
    <location>
        <begin position="40"/>
        <end position="65"/>
    </location>
</feature>
<dbReference type="InterPro" id="IPR051577">
    <property type="entry name" value="MRF-like"/>
</dbReference>
<proteinExistence type="predicted"/>
<dbReference type="EMBL" id="CAWUFR010001262">
    <property type="protein sequence ID" value="CAK6983305.1"/>
    <property type="molecule type" value="Genomic_DNA"/>
</dbReference>
<accession>A0AAV1QIW9</accession>
<dbReference type="GO" id="GO:0003700">
    <property type="term" value="F:DNA-binding transcription factor activity"/>
    <property type="evidence" value="ECO:0007669"/>
    <property type="project" value="TreeGrafter"/>
</dbReference>
<feature type="compositionally biased region" description="Basic residues" evidence="1">
    <location>
        <begin position="152"/>
        <end position="162"/>
    </location>
</feature>
<feature type="compositionally biased region" description="Polar residues" evidence="1">
    <location>
        <begin position="8"/>
        <end position="17"/>
    </location>
</feature>
<evidence type="ECO:0000256" key="2">
    <source>
        <dbReference type="SAM" id="Phobius"/>
    </source>
</evidence>
<reference evidence="3 4" key="1">
    <citation type="submission" date="2024-01" db="EMBL/GenBank/DDBJ databases">
        <authorList>
            <person name="Alioto T."/>
            <person name="Alioto T."/>
            <person name="Gomez Garrido J."/>
        </authorList>
    </citation>
    <scope>NUCLEOTIDE SEQUENCE [LARGE SCALE GENOMIC DNA]</scope>
</reference>
<keyword evidence="2" id="KW-1133">Transmembrane helix</keyword>
<dbReference type="GO" id="GO:0045893">
    <property type="term" value="P:positive regulation of DNA-templated transcription"/>
    <property type="evidence" value="ECO:0007669"/>
    <property type="project" value="TreeGrafter"/>
</dbReference>
<keyword evidence="2" id="KW-0812">Transmembrane</keyword>
<feature type="non-terminal residue" evidence="3">
    <location>
        <position position="1"/>
    </location>
</feature>
<protein>
    <submittedName>
        <fullName evidence="3">Myelin regulatory factor-like protein</fullName>
    </submittedName>
</protein>
<comment type="caution">
    <text evidence="3">The sequence shown here is derived from an EMBL/GenBank/DDBJ whole genome shotgun (WGS) entry which is preliminary data.</text>
</comment>
<dbReference type="Proteomes" id="UP001314229">
    <property type="component" value="Unassembled WGS sequence"/>
</dbReference>